<dbReference type="EMBL" id="CM056783">
    <property type="protein sequence ID" value="KAJ8726997.1"/>
    <property type="molecule type" value="Genomic_DNA"/>
</dbReference>
<evidence type="ECO:0000313" key="1">
    <source>
        <dbReference type="EMBL" id="KAJ8726997.1"/>
    </source>
</evidence>
<proteinExistence type="predicted"/>
<sequence length="478" mass="54886">MAVYIPGRPGGASDSDSDEDYGFYEKPPKNYYQHQLQNEKKKLEMDIQDAIINGNLREVQEIVTTRLNNNVNDRLDSGWSALMHACFHAQDNIVKYLLEQGADPNYRCDSMTPIMSTCSNSSASNEAIYNIVTDLIDKGCKLNCIDNYGQTPLMKAIGCGRVAVVQKLLDLNVNIEVRDLQGWTAIFWAAHHNQPEILELLIARGARMTEVDKYNRTPLLLAELHEYDNIMEILKKHLQIPEKHEEHTYVDLSTWHDFYPGIKKEKRPDYKSEIPHLLYGMNLENYTTTIMKTGMDLRTFLLLEEKDMIDLGIKLPYERMRLKSGLRSFHIRNWKISAVVGMAANKAQNFSMLGYLTALGSHLHQIYVLEATLQYTLREYKRIQEEIKFEPPDSPMREQLNNVAQKLFMNIEKIRKASDRVKIVLKKVADNNPKPADLIREKTLQDIVAGYITEAVLVASVGLLVYHAKYLFSSVVKK</sequence>
<reference evidence="1" key="1">
    <citation type="submission" date="2023-03" db="EMBL/GenBank/DDBJ databases">
        <title>Chromosome-level genomes of two armyworms, Mythimna separata and Mythimna loreyi, provide insights into the biosynthesis and reception of sex pheromones.</title>
        <authorList>
            <person name="Zhao H."/>
        </authorList>
    </citation>
    <scope>NUCLEOTIDE SEQUENCE</scope>
    <source>
        <strain evidence="1">BeijingLab</strain>
    </source>
</reference>
<gene>
    <name evidence="1" type="ORF">PYW08_015394</name>
</gene>
<name>A0ACC2QVT8_9NEOP</name>
<organism evidence="1 2">
    <name type="scientific">Mythimna loreyi</name>
    <dbReference type="NCBI Taxonomy" id="667449"/>
    <lineage>
        <taxon>Eukaryota</taxon>
        <taxon>Metazoa</taxon>
        <taxon>Ecdysozoa</taxon>
        <taxon>Arthropoda</taxon>
        <taxon>Hexapoda</taxon>
        <taxon>Insecta</taxon>
        <taxon>Pterygota</taxon>
        <taxon>Neoptera</taxon>
        <taxon>Endopterygota</taxon>
        <taxon>Lepidoptera</taxon>
        <taxon>Glossata</taxon>
        <taxon>Ditrysia</taxon>
        <taxon>Noctuoidea</taxon>
        <taxon>Noctuidae</taxon>
        <taxon>Noctuinae</taxon>
        <taxon>Hadenini</taxon>
        <taxon>Mythimna</taxon>
    </lineage>
</organism>
<keyword evidence="2" id="KW-1185">Reference proteome</keyword>
<evidence type="ECO:0000313" key="2">
    <source>
        <dbReference type="Proteomes" id="UP001231649"/>
    </source>
</evidence>
<protein>
    <submittedName>
        <fullName evidence="1">Uncharacterized protein</fullName>
    </submittedName>
</protein>
<dbReference type="Proteomes" id="UP001231649">
    <property type="component" value="Chromosome 7"/>
</dbReference>
<accession>A0ACC2QVT8</accession>
<comment type="caution">
    <text evidence="1">The sequence shown here is derived from an EMBL/GenBank/DDBJ whole genome shotgun (WGS) entry which is preliminary data.</text>
</comment>